<dbReference type="RefSeq" id="WP_035890955.1">
    <property type="nucleotide sequence ID" value="NZ_JNCF01000063.1"/>
</dbReference>
<organism evidence="1 2">
    <name type="scientific">Legionella norrlandica</name>
    <dbReference type="NCBI Taxonomy" id="1498499"/>
    <lineage>
        <taxon>Bacteria</taxon>
        <taxon>Pseudomonadati</taxon>
        <taxon>Pseudomonadota</taxon>
        <taxon>Gammaproteobacteria</taxon>
        <taxon>Legionellales</taxon>
        <taxon>Legionellaceae</taxon>
        <taxon>Legionella</taxon>
    </lineage>
</organism>
<dbReference type="AlphaFoldDB" id="A0A0A2SRY5"/>
<protein>
    <recommendedName>
        <fullName evidence="3">Aromatic compounds catabolism</fullName>
    </recommendedName>
</protein>
<name>A0A0A2SRY5_9GAMM</name>
<dbReference type="STRING" id="1498499.EP47_10425"/>
<accession>A0A0A2SRY5</accession>
<keyword evidence="2" id="KW-1185">Reference proteome</keyword>
<dbReference type="EMBL" id="JNCF01000063">
    <property type="protein sequence ID" value="KGP62486.1"/>
    <property type="molecule type" value="Genomic_DNA"/>
</dbReference>
<dbReference type="SUPFAM" id="SSF54637">
    <property type="entry name" value="Thioesterase/thiol ester dehydrase-isomerase"/>
    <property type="match status" value="1"/>
</dbReference>
<dbReference type="InterPro" id="IPR029069">
    <property type="entry name" value="HotDog_dom_sf"/>
</dbReference>
<reference evidence="1 2" key="1">
    <citation type="submission" date="2014-05" db="EMBL/GenBank/DDBJ databases">
        <authorList>
            <person name="Rizzardi K."/>
            <person name="Winiecka-Krusnell J."/>
            <person name="Ramliden M."/>
            <person name="Alm E."/>
            <person name="Andersson S."/>
            <person name="Byfors S."/>
        </authorList>
    </citation>
    <scope>NUCLEOTIDE SEQUENCE [LARGE SCALE GENOMIC DNA]</scope>
    <source>
        <strain evidence="1 2">LEGN</strain>
    </source>
</reference>
<gene>
    <name evidence="1" type="ORF">EP47_10425</name>
</gene>
<evidence type="ECO:0008006" key="3">
    <source>
        <dbReference type="Google" id="ProtNLM"/>
    </source>
</evidence>
<dbReference type="Proteomes" id="UP000054422">
    <property type="component" value="Unassembled WGS sequence"/>
</dbReference>
<proteinExistence type="predicted"/>
<evidence type="ECO:0000313" key="1">
    <source>
        <dbReference type="EMBL" id="KGP62486.1"/>
    </source>
</evidence>
<comment type="caution">
    <text evidence="1">The sequence shown here is derived from an EMBL/GenBank/DDBJ whole genome shotgun (WGS) entry which is preliminary data.</text>
</comment>
<sequence>MSPLTRFKFFLWFFSHFKVALIGYLKPKLIKLTSKEIIVRLPLIRRSRNHLHSMYFGALAVGADIAGGLHGFYHAELAKCKVSLAFKSFQAQFLHRPESDVYFVCTEGNEVKKMIEESKTSGERINKPIHIKAYTNYLTQPEEIANFILELSVKVIK</sequence>
<dbReference type="OrthoDB" id="9813017at2"/>
<dbReference type="Gene3D" id="3.10.129.10">
    <property type="entry name" value="Hotdog Thioesterase"/>
    <property type="match status" value="1"/>
</dbReference>
<evidence type="ECO:0000313" key="2">
    <source>
        <dbReference type="Proteomes" id="UP000054422"/>
    </source>
</evidence>